<comment type="subcellular location">
    <subcellularLocation>
        <location evidence="1">Nucleus</location>
    </subcellularLocation>
</comment>
<organism evidence="7 8">
    <name type="scientific">Cyclotella atomus</name>
    <dbReference type="NCBI Taxonomy" id="382360"/>
    <lineage>
        <taxon>Eukaryota</taxon>
        <taxon>Sar</taxon>
        <taxon>Stramenopiles</taxon>
        <taxon>Ochrophyta</taxon>
        <taxon>Bacillariophyta</taxon>
        <taxon>Coscinodiscophyceae</taxon>
        <taxon>Thalassiosirophycidae</taxon>
        <taxon>Stephanodiscales</taxon>
        <taxon>Stephanodiscaceae</taxon>
        <taxon>Cyclotella</taxon>
    </lineage>
</organism>
<keyword evidence="3" id="KW-0539">Nucleus</keyword>
<dbReference type="PRINTS" id="PR00056">
    <property type="entry name" value="HSFDOMAIN"/>
</dbReference>
<feature type="region of interest" description="Disordered" evidence="5">
    <location>
        <begin position="201"/>
        <end position="246"/>
    </location>
</feature>
<dbReference type="PANTHER" id="PTHR10015:SF206">
    <property type="entry name" value="HSF-TYPE DNA-BINDING DOMAIN-CONTAINING PROTEIN"/>
    <property type="match status" value="1"/>
</dbReference>
<evidence type="ECO:0000259" key="6">
    <source>
        <dbReference type="SMART" id="SM00415"/>
    </source>
</evidence>
<dbReference type="EMBL" id="JALLPJ020000084">
    <property type="protein sequence ID" value="KAL3802875.1"/>
    <property type="molecule type" value="Genomic_DNA"/>
</dbReference>
<dbReference type="InterPro" id="IPR000232">
    <property type="entry name" value="HSF_DNA-bd"/>
</dbReference>
<feature type="region of interest" description="Disordered" evidence="5">
    <location>
        <begin position="36"/>
        <end position="57"/>
    </location>
</feature>
<feature type="domain" description="HSF-type DNA-binding" evidence="6">
    <location>
        <begin position="57"/>
        <end position="155"/>
    </location>
</feature>
<reference evidence="7 8" key="1">
    <citation type="submission" date="2024-10" db="EMBL/GenBank/DDBJ databases">
        <title>Updated reference genomes for cyclostephanoid diatoms.</title>
        <authorList>
            <person name="Roberts W.R."/>
            <person name="Alverson A.J."/>
        </authorList>
    </citation>
    <scope>NUCLEOTIDE SEQUENCE [LARGE SCALE GENOMIC DNA]</scope>
    <source>
        <strain evidence="7 8">AJA010-31</strain>
    </source>
</reference>
<protein>
    <recommendedName>
        <fullName evidence="6">HSF-type DNA-binding domain-containing protein</fullName>
    </recommendedName>
</protein>
<dbReference type="PANTHER" id="PTHR10015">
    <property type="entry name" value="HEAT SHOCK TRANSCRIPTION FACTOR"/>
    <property type="match status" value="1"/>
</dbReference>
<evidence type="ECO:0000256" key="2">
    <source>
        <dbReference type="ARBA" id="ARBA00023125"/>
    </source>
</evidence>
<dbReference type="FunFam" id="1.10.10.10:FF:000479">
    <property type="entry name" value="Predicted protein"/>
    <property type="match status" value="1"/>
</dbReference>
<proteinExistence type="inferred from homology"/>
<evidence type="ECO:0000313" key="7">
    <source>
        <dbReference type="EMBL" id="KAL3802875.1"/>
    </source>
</evidence>
<dbReference type="GO" id="GO:0003677">
    <property type="term" value="F:DNA binding"/>
    <property type="evidence" value="ECO:0007669"/>
    <property type="project" value="UniProtKB-KW"/>
</dbReference>
<dbReference type="AlphaFoldDB" id="A0ABD3QXW8"/>
<dbReference type="SUPFAM" id="SSF46785">
    <property type="entry name" value="Winged helix' DNA-binding domain"/>
    <property type="match status" value="1"/>
</dbReference>
<evidence type="ECO:0000256" key="3">
    <source>
        <dbReference type="ARBA" id="ARBA00023242"/>
    </source>
</evidence>
<gene>
    <name evidence="7" type="ORF">ACHAWO_010374</name>
</gene>
<accession>A0ABD3QXW8</accession>
<evidence type="ECO:0000313" key="8">
    <source>
        <dbReference type="Proteomes" id="UP001530400"/>
    </source>
</evidence>
<evidence type="ECO:0000256" key="5">
    <source>
        <dbReference type="SAM" id="MobiDB-lite"/>
    </source>
</evidence>
<dbReference type="GO" id="GO:0005634">
    <property type="term" value="C:nucleus"/>
    <property type="evidence" value="ECO:0007669"/>
    <property type="project" value="UniProtKB-SubCell"/>
</dbReference>
<sequence length="438" mass="49695">MYQPSRSRRATKARAGDGAELRHVVVHDYHDHAFDRPASVQAEDMDNKKRSGPRGGVNVPFPTKLHVMLSRVEADGLTHIVGWQPHGRCFVIHKPREFVDQIMPEYFRQSKLTSFQRQLNLYGFRRLTTGADRGGYYHEMFLKHKLFLCRTMTRIRIKGTGIKGKASPETEPNFYHMPEIKPECDYLLNQRIESEVLSALEEEEDGIATSPRTKKEAVEVSTQEPTRRSKRNGTSKPLKYSSVGSESPSFIETKTFLPPLVTPEECAKAPVSFRKPSERNRRSIYSDSVNNKNAFMNLAPPLLPRSLSNHSLMSNSEYHSDDRISFEGQHFHYLDSFSVHEVTKAPEPARPFGMPPSRYSSAISLPQLTATISDEDLSYNMCNTGVVSSSSSADTRYIGTAQYPTENITFTPSNIFSKEGDRGSWSIDIDREFLLMED</sequence>
<evidence type="ECO:0000256" key="4">
    <source>
        <dbReference type="RuleBase" id="RU004020"/>
    </source>
</evidence>
<dbReference type="Gene3D" id="1.10.10.10">
    <property type="entry name" value="Winged helix-like DNA-binding domain superfamily/Winged helix DNA-binding domain"/>
    <property type="match status" value="1"/>
</dbReference>
<comment type="caution">
    <text evidence="7">The sequence shown here is derived from an EMBL/GenBank/DDBJ whole genome shotgun (WGS) entry which is preliminary data.</text>
</comment>
<evidence type="ECO:0000256" key="1">
    <source>
        <dbReference type="ARBA" id="ARBA00004123"/>
    </source>
</evidence>
<dbReference type="InterPro" id="IPR036388">
    <property type="entry name" value="WH-like_DNA-bd_sf"/>
</dbReference>
<dbReference type="Pfam" id="PF00447">
    <property type="entry name" value="HSF_DNA-bind"/>
    <property type="match status" value="1"/>
</dbReference>
<comment type="similarity">
    <text evidence="4">Belongs to the HSF family.</text>
</comment>
<dbReference type="SMART" id="SM00415">
    <property type="entry name" value="HSF"/>
    <property type="match status" value="1"/>
</dbReference>
<keyword evidence="8" id="KW-1185">Reference proteome</keyword>
<keyword evidence="2" id="KW-0238">DNA-binding</keyword>
<dbReference type="InterPro" id="IPR036390">
    <property type="entry name" value="WH_DNA-bd_sf"/>
</dbReference>
<dbReference type="Proteomes" id="UP001530400">
    <property type="component" value="Unassembled WGS sequence"/>
</dbReference>
<name>A0ABD3QXW8_9STRA</name>